<dbReference type="PANTHER" id="PTHR21064">
    <property type="entry name" value="AMINOGLYCOSIDE PHOSPHOTRANSFERASE DOMAIN-CONTAINING PROTEIN-RELATED"/>
    <property type="match status" value="1"/>
</dbReference>
<protein>
    <submittedName>
        <fullName evidence="2">N-acetylhexosamine 1-kinase</fullName>
        <ecNumber evidence="2">2.7.1.162</ecNumber>
    </submittedName>
</protein>
<dbReference type="InterPro" id="IPR002575">
    <property type="entry name" value="Aminoglycoside_PTrfase"/>
</dbReference>
<evidence type="ECO:0000313" key="2">
    <source>
        <dbReference type="EMBL" id="PZD74195.1"/>
    </source>
</evidence>
<evidence type="ECO:0000259" key="1">
    <source>
        <dbReference type="Pfam" id="PF01636"/>
    </source>
</evidence>
<proteinExistence type="predicted"/>
<keyword evidence="2" id="KW-0418">Kinase</keyword>
<accession>A0A2W1JSQ2</accession>
<evidence type="ECO:0000313" key="3">
    <source>
        <dbReference type="Proteomes" id="UP000248857"/>
    </source>
</evidence>
<dbReference type="PANTHER" id="PTHR21064:SF5">
    <property type="entry name" value="SLR1880 PROTEIN"/>
    <property type="match status" value="1"/>
</dbReference>
<dbReference type="SUPFAM" id="SSF56112">
    <property type="entry name" value="Protein kinase-like (PK-like)"/>
    <property type="match status" value="1"/>
</dbReference>
<dbReference type="InterPro" id="IPR050249">
    <property type="entry name" value="Pseudomonas-type_ThrB"/>
</dbReference>
<dbReference type="Gene3D" id="3.90.1200.10">
    <property type="match status" value="1"/>
</dbReference>
<comment type="caution">
    <text evidence="2">The sequence shown here is derived from an EMBL/GenBank/DDBJ whole genome shotgun (WGS) entry which is preliminary data.</text>
</comment>
<dbReference type="EC" id="2.7.1.162" evidence="2"/>
<feature type="domain" description="Aminoglycoside phosphotransferase" evidence="1">
    <location>
        <begin position="20"/>
        <end position="264"/>
    </location>
</feature>
<keyword evidence="2" id="KW-0808">Transferase</keyword>
<dbReference type="InterPro" id="IPR011009">
    <property type="entry name" value="Kinase-like_dom_sf"/>
</dbReference>
<keyword evidence="3" id="KW-1185">Reference proteome</keyword>
<dbReference type="Pfam" id="PF01636">
    <property type="entry name" value="APH"/>
    <property type="match status" value="1"/>
</dbReference>
<dbReference type="GO" id="GO:0016301">
    <property type="term" value="F:kinase activity"/>
    <property type="evidence" value="ECO:0007669"/>
    <property type="project" value="UniProtKB-KW"/>
</dbReference>
<dbReference type="Proteomes" id="UP000248857">
    <property type="component" value="Unassembled WGS sequence"/>
</dbReference>
<gene>
    <name evidence="2" type="primary">nahK</name>
    <name evidence="2" type="ORF">C1752_01244</name>
</gene>
<organism evidence="2 3">
    <name type="scientific">Acaryochloris thomasi RCC1774</name>
    <dbReference type="NCBI Taxonomy" id="1764569"/>
    <lineage>
        <taxon>Bacteria</taxon>
        <taxon>Bacillati</taxon>
        <taxon>Cyanobacteriota</taxon>
        <taxon>Cyanophyceae</taxon>
        <taxon>Acaryochloridales</taxon>
        <taxon>Acaryochloridaceae</taxon>
        <taxon>Acaryochloris</taxon>
        <taxon>Acaryochloris thomasi</taxon>
    </lineage>
</organism>
<sequence>MDRILTIAAQFAQKGRVATAQEFGQGNVNDTYLVTLDSGEAPFVLQRINTHVFRQPELVMRNMRTFTEHVRQRQRTDVLCAERRWDVPQVLLTQSQQDHWLESDGTVWRAISFIDAAQSFDTIQSLDHAREVGYGLGMFHHLISDLPSEQLADTLEGFHITPRYLQQYESVLEQNSMGSSPEVNYCRAFICDRTSLAHTLETAKAKGLLPLRLMHGDPKINNIMIDAVTGQAVSLIDLDTVKPGLVHYDIGDCLRSSCNPLGEETDQWESVCFDLDLSQAVLQGYLSVARSFLTPTDYDYLFDAIRLIAFELGLRFFTDYLMGDRYFKTQYPDHNLARALVQFKLTESIEAQERSLKAIIQDLRR</sequence>
<dbReference type="AlphaFoldDB" id="A0A2W1JSQ2"/>
<name>A0A2W1JSQ2_9CYAN</name>
<reference evidence="2 3" key="1">
    <citation type="journal article" date="2018" name="Sci. Rep.">
        <title>A novel species of the marine cyanobacterium Acaryochloris with a unique pigment content and lifestyle.</title>
        <authorList>
            <person name="Partensky F."/>
            <person name="Six C."/>
            <person name="Ratin M."/>
            <person name="Garczarek L."/>
            <person name="Vaulot D."/>
            <person name="Probert I."/>
            <person name="Calteau A."/>
            <person name="Gourvil P."/>
            <person name="Marie D."/>
            <person name="Grebert T."/>
            <person name="Bouchier C."/>
            <person name="Le Panse S."/>
            <person name="Gachenot M."/>
            <person name="Rodriguez F."/>
            <person name="Garrido J.L."/>
        </authorList>
    </citation>
    <scope>NUCLEOTIDE SEQUENCE [LARGE SCALE GENOMIC DNA]</scope>
    <source>
        <strain evidence="2 3">RCC1774</strain>
    </source>
</reference>
<dbReference type="EMBL" id="PQWO01000003">
    <property type="protein sequence ID" value="PZD74195.1"/>
    <property type="molecule type" value="Genomic_DNA"/>
</dbReference>